<dbReference type="Proteomes" id="UP001457282">
    <property type="component" value="Unassembled WGS sequence"/>
</dbReference>
<comment type="caution">
    <text evidence="1">The sequence shown here is derived from an EMBL/GenBank/DDBJ whole genome shotgun (WGS) entry which is preliminary data.</text>
</comment>
<reference evidence="1 2" key="1">
    <citation type="journal article" date="2023" name="G3 (Bethesda)">
        <title>A chromosome-length genome assembly and annotation of blackberry (Rubus argutus, cv. 'Hillquist').</title>
        <authorList>
            <person name="Bruna T."/>
            <person name="Aryal R."/>
            <person name="Dudchenko O."/>
            <person name="Sargent D.J."/>
            <person name="Mead D."/>
            <person name="Buti M."/>
            <person name="Cavallini A."/>
            <person name="Hytonen T."/>
            <person name="Andres J."/>
            <person name="Pham M."/>
            <person name="Weisz D."/>
            <person name="Mascagni F."/>
            <person name="Usai G."/>
            <person name="Natali L."/>
            <person name="Bassil N."/>
            <person name="Fernandez G.E."/>
            <person name="Lomsadze A."/>
            <person name="Armour M."/>
            <person name="Olukolu B."/>
            <person name="Poorten T."/>
            <person name="Britton C."/>
            <person name="Davik J."/>
            <person name="Ashrafi H."/>
            <person name="Aiden E.L."/>
            <person name="Borodovsky M."/>
            <person name="Worthington M."/>
        </authorList>
    </citation>
    <scope>NUCLEOTIDE SEQUENCE [LARGE SCALE GENOMIC DNA]</scope>
    <source>
        <strain evidence="1">PI 553951</strain>
    </source>
</reference>
<dbReference type="AlphaFoldDB" id="A0AAW1WT84"/>
<evidence type="ECO:0000313" key="2">
    <source>
        <dbReference type="Proteomes" id="UP001457282"/>
    </source>
</evidence>
<name>A0AAW1WT84_RUBAR</name>
<dbReference type="Gene3D" id="3.80.10.10">
    <property type="entry name" value="Ribonuclease Inhibitor"/>
    <property type="match status" value="1"/>
</dbReference>
<dbReference type="SUPFAM" id="SSF52047">
    <property type="entry name" value="RNI-like"/>
    <property type="match status" value="1"/>
</dbReference>
<gene>
    <name evidence="1" type="ORF">M0R45_024457</name>
</gene>
<accession>A0AAW1WT84</accession>
<sequence length="151" mass="17048">MPLCYFDSEMVKFIGAHCKNFSELKVLWPFMVDLAKAIAASIPNLKVLSLQCSLVEKEAFVYILNNMKNLEMLYLCHCLIVDEGLPIPGYAYVARALDNSKIERASRMKKFLFCDADSCRIRQLIFVTGVSSGWSDFGIWPRDTVSALAAH</sequence>
<evidence type="ECO:0000313" key="1">
    <source>
        <dbReference type="EMBL" id="KAK9927265.1"/>
    </source>
</evidence>
<keyword evidence="2" id="KW-1185">Reference proteome</keyword>
<protein>
    <submittedName>
        <fullName evidence="1">Uncharacterized protein</fullName>
    </submittedName>
</protein>
<organism evidence="1 2">
    <name type="scientific">Rubus argutus</name>
    <name type="common">Southern blackberry</name>
    <dbReference type="NCBI Taxonomy" id="59490"/>
    <lineage>
        <taxon>Eukaryota</taxon>
        <taxon>Viridiplantae</taxon>
        <taxon>Streptophyta</taxon>
        <taxon>Embryophyta</taxon>
        <taxon>Tracheophyta</taxon>
        <taxon>Spermatophyta</taxon>
        <taxon>Magnoliopsida</taxon>
        <taxon>eudicotyledons</taxon>
        <taxon>Gunneridae</taxon>
        <taxon>Pentapetalae</taxon>
        <taxon>rosids</taxon>
        <taxon>fabids</taxon>
        <taxon>Rosales</taxon>
        <taxon>Rosaceae</taxon>
        <taxon>Rosoideae</taxon>
        <taxon>Rosoideae incertae sedis</taxon>
        <taxon>Rubus</taxon>
    </lineage>
</organism>
<dbReference type="InterPro" id="IPR032675">
    <property type="entry name" value="LRR_dom_sf"/>
</dbReference>
<dbReference type="EMBL" id="JBEDUW010000005">
    <property type="protein sequence ID" value="KAK9927265.1"/>
    <property type="molecule type" value="Genomic_DNA"/>
</dbReference>
<proteinExistence type="predicted"/>